<accession>A0ABU2DUB8</accession>
<keyword evidence="4" id="KW-1185">Reference proteome</keyword>
<dbReference type="InterPro" id="IPR003474">
    <property type="entry name" value="Glcn_transporter"/>
</dbReference>
<dbReference type="PANTHER" id="PTHR30354:SF7">
    <property type="entry name" value="BLL7963 PROTEIN"/>
    <property type="match status" value="1"/>
</dbReference>
<feature type="compositionally biased region" description="Polar residues" evidence="1">
    <location>
        <begin position="254"/>
        <end position="268"/>
    </location>
</feature>
<sequence length="517" mass="54233">MALGLVGILVSLILLITLAYRGVTIVLAAPISALVALLFSGAPILANYTEVFMPALANFIGQYFPMFLTGAIFGRLMTMAGYARDIAQTITRWLGPKRAILATVLTTALLTYGGISVFVVVFVMFPLARELFRQADIPRRLIPGAIALGALTFTMTAIPGSPQVQNIIPGQAFQTNTFAAPGLGILGGTLIFLLGMVWLEFRKRQLARRGESFSDPTVAERRSGSLVSVGSASGGSDSGTTASSEPAATSSETVKTSEAVNTPETVNTPEPAHTDPEAAERTLVPPNHVVPFIPVLLVFVVNFGCIMWLFPSMDWGHLQDEQYGGITLDDRQGIWAVLCALLTAILSILALNSSRIRTLIRGLADGAKNAMMPIFNTASEVGYGAVIASLAAFVIIRDGIFAVSDNALVASALSTSVIAGVTGSASGGMTIALNALGEDLRALAADQGISMEVMHRITAMASGGLDSLPHNGAVITLIIVCGMTHREAYKDVGVISLVIPVAVTIVLIAVALTFGVF</sequence>
<organism evidence="3 4">
    <name type="scientific">Nesterenkonia aerolata</name>
    <dbReference type="NCBI Taxonomy" id="3074079"/>
    <lineage>
        <taxon>Bacteria</taxon>
        <taxon>Bacillati</taxon>
        <taxon>Actinomycetota</taxon>
        <taxon>Actinomycetes</taxon>
        <taxon>Micrococcales</taxon>
        <taxon>Micrococcaceae</taxon>
        <taxon>Nesterenkonia</taxon>
    </lineage>
</organism>
<feature type="transmembrane region" description="Helical" evidence="2">
    <location>
        <begin position="289"/>
        <end position="310"/>
    </location>
</feature>
<name>A0ABU2DUB8_9MICC</name>
<dbReference type="Pfam" id="PF02447">
    <property type="entry name" value="GntP_permease"/>
    <property type="match status" value="1"/>
</dbReference>
<comment type="caution">
    <text evidence="3">The sequence shown here is derived from an EMBL/GenBank/DDBJ whole genome shotgun (WGS) entry which is preliminary data.</text>
</comment>
<gene>
    <name evidence="3" type="ORF">RIL96_11120</name>
</gene>
<evidence type="ECO:0000256" key="2">
    <source>
        <dbReference type="SAM" id="Phobius"/>
    </source>
</evidence>
<dbReference type="Proteomes" id="UP001251870">
    <property type="component" value="Unassembled WGS sequence"/>
</dbReference>
<keyword evidence="2" id="KW-0812">Transmembrane</keyword>
<feature type="transmembrane region" description="Helical" evidence="2">
    <location>
        <begin position="408"/>
        <end position="433"/>
    </location>
</feature>
<feature type="transmembrane region" description="Helical" evidence="2">
    <location>
        <begin position="60"/>
        <end position="80"/>
    </location>
</feature>
<evidence type="ECO:0000313" key="3">
    <source>
        <dbReference type="EMBL" id="MDR8020116.1"/>
    </source>
</evidence>
<keyword evidence="2" id="KW-1133">Transmembrane helix</keyword>
<dbReference type="PANTHER" id="PTHR30354">
    <property type="entry name" value="GNT FAMILY GLUCONATE TRANSPORTER"/>
    <property type="match status" value="1"/>
</dbReference>
<feature type="transmembrane region" description="Helical" evidence="2">
    <location>
        <begin position="374"/>
        <end position="396"/>
    </location>
</feature>
<dbReference type="EMBL" id="JAVKGR010000016">
    <property type="protein sequence ID" value="MDR8020116.1"/>
    <property type="molecule type" value="Genomic_DNA"/>
</dbReference>
<feature type="region of interest" description="Disordered" evidence="1">
    <location>
        <begin position="224"/>
        <end position="276"/>
    </location>
</feature>
<protein>
    <submittedName>
        <fullName evidence="3">GntP family permease</fullName>
    </submittedName>
</protein>
<feature type="transmembrane region" description="Helical" evidence="2">
    <location>
        <begin position="31"/>
        <end position="48"/>
    </location>
</feature>
<evidence type="ECO:0000256" key="1">
    <source>
        <dbReference type="SAM" id="MobiDB-lite"/>
    </source>
</evidence>
<feature type="transmembrane region" description="Helical" evidence="2">
    <location>
        <begin position="140"/>
        <end position="158"/>
    </location>
</feature>
<feature type="transmembrane region" description="Helical" evidence="2">
    <location>
        <begin position="492"/>
        <end position="516"/>
    </location>
</feature>
<keyword evidence="2" id="KW-0472">Membrane</keyword>
<feature type="transmembrane region" description="Helical" evidence="2">
    <location>
        <begin position="178"/>
        <end position="199"/>
    </location>
</feature>
<feature type="transmembrane region" description="Helical" evidence="2">
    <location>
        <begin position="333"/>
        <end position="353"/>
    </location>
</feature>
<reference evidence="3 4" key="1">
    <citation type="submission" date="2023-09" db="EMBL/GenBank/DDBJ databases">
        <title>Description of three actinobacteria isolated from air of manufacturing shop in a pharmaceutical factory.</title>
        <authorList>
            <person name="Zhang D.-F."/>
        </authorList>
    </citation>
    <scope>NUCLEOTIDE SEQUENCE [LARGE SCALE GENOMIC DNA]</scope>
    <source>
        <strain evidence="3 4">LY-0111</strain>
    </source>
</reference>
<dbReference type="RefSeq" id="WP_310549098.1">
    <property type="nucleotide sequence ID" value="NZ_JAVKGR010000016.1"/>
</dbReference>
<feature type="transmembrane region" description="Helical" evidence="2">
    <location>
        <begin position="100"/>
        <end position="128"/>
    </location>
</feature>
<evidence type="ECO:0000313" key="4">
    <source>
        <dbReference type="Proteomes" id="UP001251870"/>
    </source>
</evidence>
<proteinExistence type="predicted"/>
<feature type="compositionally biased region" description="Low complexity" evidence="1">
    <location>
        <begin position="238"/>
        <end position="253"/>
    </location>
</feature>